<name>A0ACB8FMR4_9SAUR</name>
<organism evidence="1 2">
    <name type="scientific">Sphaerodactylus townsendi</name>
    <dbReference type="NCBI Taxonomy" id="933632"/>
    <lineage>
        <taxon>Eukaryota</taxon>
        <taxon>Metazoa</taxon>
        <taxon>Chordata</taxon>
        <taxon>Craniata</taxon>
        <taxon>Vertebrata</taxon>
        <taxon>Euteleostomi</taxon>
        <taxon>Lepidosauria</taxon>
        <taxon>Squamata</taxon>
        <taxon>Bifurcata</taxon>
        <taxon>Gekkota</taxon>
        <taxon>Sphaerodactylidae</taxon>
        <taxon>Sphaerodactylus</taxon>
    </lineage>
</organism>
<accession>A0ACB8FMR4</accession>
<dbReference type="Proteomes" id="UP000827872">
    <property type="component" value="Linkage Group LG06"/>
</dbReference>
<evidence type="ECO:0000313" key="2">
    <source>
        <dbReference type="Proteomes" id="UP000827872"/>
    </source>
</evidence>
<comment type="caution">
    <text evidence="1">The sequence shown here is derived from an EMBL/GenBank/DDBJ whole genome shotgun (WGS) entry which is preliminary data.</text>
</comment>
<proteinExistence type="predicted"/>
<keyword evidence="2" id="KW-1185">Reference proteome</keyword>
<sequence>MGSAQKTLLGTGSDNRDRRRAQHIGRFERNDKAVVILHGHLERCHVLEGEKKRRSRATLLLKSQGKGIFSSLLKDFAFDGPQERSFRRGGWRLLRQELLLQFVLPALICLLPPRWRLFIKGSKRAFKKMSHLHGFSPVLETVFQITLQMLGACR</sequence>
<evidence type="ECO:0000313" key="1">
    <source>
        <dbReference type="EMBL" id="KAH8006580.1"/>
    </source>
</evidence>
<reference evidence="1" key="1">
    <citation type="submission" date="2021-08" db="EMBL/GenBank/DDBJ databases">
        <title>The first chromosome-level gecko genome reveals the dynamic sex chromosomes of Neotropical dwarf geckos (Sphaerodactylidae: Sphaerodactylus).</title>
        <authorList>
            <person name="Pinto B.J."/>
            <person name="Keating S.E."/>
            <person name="Gamble T."/>
        </authorList>
    </citation>
    <scope>NUCLEOTIDE SEQUENCE</scope>
    <source>
        <strain evidence="1">TG3544</strain>
    </source>
</reference>
<gene>
    <name evidence="1" type="ORF">K3G42_009029</name>
</gene>
<protein>
    <submittedName>
        <fullName evidence="1">Uncharacterized protein</fullName>
    </submittedName>
</protein>
<dbReference type="EMBL" id="CM037619">
    <property type="protein sequence ID" value="KAH8006580.1"/>
    <property type="molecule type" value="Genomic_DNA"/>
</dbReference>